<keyword evidence="5" id="KW-0812">Transmembrane</keyword>
<dbReference type="SUPFAM" id="SSF57850">
    <property type="entry name" value="RING/U-box"/>
    <property type="match status" value="1"/>
</dbReference>
<keyword evidence="8" id="KW-1185">Reference proteome</keyword>
<evidence type="ECO:0000256" key="4">
    <source>
        <dbReference type="PROSITE-ProRule" id="PRU00175"/>
    </source>
</evidence>
<evidence type="ECO:0000256" key="2">
    <source>
        <dbReference type="ARBA" id="ARBA00022771"/>
    </source>
</evidence>
<dbReference type="PANTHER" id="PTHR45798">
    <property type="entry name" value="RING-H2 FINGER PROTEIN ATL61-RELATED-RELATED"/>
    <property type="match status" value="1"/>
</dbReference>
<evidence type="ECO:0000259" key="6">
    <source>
        <dbReference type="PROSITE" id="PS50089"/>
    </source>
</evidence>
<feature type="transmembrane region" description="Helical" evidence="5">
    <location>
        <begin position="75"/>
        <end position="99"/>
    </location>
</feature>
<feature type="transmembrane region" description="Helical" evidence="5">
    <location>
        <begin position="42"/>
        <end position="63"/>
    </location>
</feature>
<keyword evidence="3" id="KW-0862">Zinc</keyword>
<keyword evidence="5" id="KW-1133">Transmembrane helix</keyword>
<dbReference type="InParanoid" id="A0A448YL85"/>
<sequence length="203" mass="23433">MQIMLNRRRLGFGAMTGYLYYLSSSCSASDFFRTVHTGLSSFFTRIGALNLFIIGLILVARYSRLNGFASASLNQLWISAIVNCLFFSLKLITFSRLLIASARNLIRLRKLAIIEFRSDHVTTTPDQLEMKIHYVEHMNNVCLICLDKLTDIDIDIDDRHEFISHNSHKDKMILLDCGHVFHYSCFKEWFLSSGSCPYCRRKV</sequence>
<keyword evidence="1" id="KW-0479">Metal-binding</keyword>
<accession>A0A448YL85</accession>
<dbReference type="PROSITE" id="PS50089">
    <property type="entry name" value="ZF_RING_2"/>
    <property type="match status" value="1"/>
</dbReference>
<dbReference type="SMART" id="SM00184">
    <property type="entry name" value="RING"/>
    <property type="match status" value="1"/>
</dbReference>
<evidence type="ECO:0000256" key="1">
    <source>
        <dbReference type="ARBA" id="ARBA00022723"/>
    </source>
</evidence>
<dbReference type="STRING" id="13370.A0A448YL85"/>
<dbReference type="OrthoDB" id="7759664at2759"/>
<reference evidence="7 8" key="1">
    <citation type="submission" date="2018-12" db="EMBL/GenBank/DDBJ databases">
        <authorList>
            <person name="Tiukova I."/>
            <person name="Dainat J."/>
        </authorList>
    </citation>
    <scope>NUCLEOTIDE SEQUENCE [LARGE SCALE GENOMIC DNA]</scope>
</reference>
<dbReference type="AlphaFoldDB" id="A0A448YL85"/>
<proteinExistence type="predicted"/>
<dbReference type="EMBL" id="CAACVR010000012">
    <property type="protein sequence ID" value="VEU21709.1"/>
    <property type="molecule type" value="Genomic_DNA"/>
</dbReference>
<name>A0A448YL85_BRENA</name>
<dbReference type="InterPro" id="IPR001841">
    <property type="entry name" value="Znf_RING"/>
</dbReference>
<dbReference type="InterPro" id="IPR052788">
    <property type="entry name" value="RING-type_E3_ligase_ATL"/>
</dbReference>
<dbReference type="GO" id="GO:0008270">
    <property type="term" value="F:zinc ion binding"/>
    <property type="evidence" value="ECO:0007669"/>
    <property type="project" value="UniProtKB-KW"/>
</dbReference>
<protein>
    <submittedName>
        <fullName evidence="7">DEKNAAC102435</fullName>
    </submittedName>
</protein>
<evidence type="ECO:0000313" key="8">
    <source>
        <dbReference type="Proteomes" id="UP000290900"/>
    </source>
</evidence>
<evidence type="ECO:0000313" key="7">
    <source>
        <dbReference type="EMBL" id="VEU21709.1"/>
    </source>
</evidence>
<keyword evidence="2 4" id="KW-0863">Zinc-finger</keyword>
<dbReference type="Gene3D" id="3.30.40.10">
    <property type="entry name" value="Zinc/RING finger domain, C3HC4 (zinc finger)"/>
    <property type="match status" value="1"/>
</dbReference>
<evidence type="ECO:0000256" key="5">
    <source>
        <dbReference type="SAM" id="Phobius"/>
    </source>
</evidence>
<dbReference type="Pfam" id="PF13639">
    <property type="entry name" value="zf-RING_2"/>
    <property type="match status" value="1"/>
</dbReference>
<dbReference type="Proteomes" id="UP000290900">
    <property type="component" value="Unassembled WGS sequence"/>
</dbReference>
<dbReference type="PANTHER" id="PTHR45798:SF97">
    <property type="entry name" value="ALCOHOL-SENSITIVE RING FINGER PROTEIN 1"/>
    <property type="match status" value="1"/>
</dbReference>
<dbReference type="PROSITE" id="PS51257">
    <property type="entry name" value="PROKAR_LIPOPROTEIN"/>
    <property type="match status" value="1"/>
</dbReference>
<gene>
    <name evidence="7" type="ORF">BRENAR_LOCUS2442</name>
</gene>
<feature type="domain" description="RING-type" evidence="6">
    <location>
        <begin position="142"/>
        <end position="200"/>
    </location>
</feature>
<evidence type="ECO:0000256" key="3">
    <source>
        <dbReference type="ARBA" id="ARBA00022833"/>
    </source>
</evidence>
<keyword evidence="5" id="KW-0472">Membrane</keyword>
<organism evidence="7 8">
    <name type="scientific">Brettanomyces naardenensis</name>
    <name type="common">Yeast</name>
    <dbReference type="NCBI Taxonomy" id="13370"/>
    <lineage>
        <taxon>Eukaryota</taxon>
        <taxon>Fungi</taxon>
        <taxon>Dikarya</taxon>
        <taxon>Ascomycota</taxon>
        <taxon>Saccharomycotina</taxon>
        <taxon>Pichiomycetes</taxon>
        <taxon>Pichiales</taxon>
        <taxon>Pichiaceae</taxon>
        <taxon>Brettanomyces</taxon>
    </lineage>
</organism>
<dbReference type="InterPro" id="IPR013083">
    <property type="entry name" value="Znf_RING/FYVE/PHD"/>
</dbReference>